<keyword evidence="14" id="KW-0407">Ion channel</keyword>
<feature type="domain" description="Ion transport" evidence="21">
    <location>
        <begin position="95"/>
        <end position="321"/>
    </location>
</feature>
<evidence type="ECO:0000256" key="2">
    <source>
        <dbReference type="ARBA" id="ARBA00022448"/>
    </source>
</evidence>
<dbReference type="GeneTree" id="ENSGT00940000160093"/>
<dbReference type="Pfam" id="PF11956">
    <property type="entry name" value="KCNQC3-Ank-G_bd"/>
    <property type="match status" value="1"/>
</dbReference>
<evidence type="ECO:0008006" key="25">
    <source>
        <dbReference type="Google" id="ProtNLM"/>
    </source>
</evidence>
<keyword evidence="9" id="KW-0851">Voltage-gated channel</keyword>
<keyword evidence="6 20" id="KW-0812">Transmembrane</keyword>
<feature type="compositionally biased region" description="Polar residues" evidence="19">
    <location>
        <begin position="717"/>
        <end position="728"/>
    </location>
</feature>
<dbReference type="Proteomes" id="UP000265140">
    <property type="component" value="Chromosome 12"/>
</dbReference>
<dbReference type="PRINTS" id="PR01459">
    <property type="entry name" value="KCNQCHANNEL"/>
</dbReference>
<dbReference type="FunFam" id="1.20.120.350:FF:000017">
    <property type="entry name" value="potassium voltage-gated channel subfamily KQT member 1"/>
    <property type="match status" value="1"/>
</dbReference>
<dbReference type="InterPro" id="IPR003947">
    <property type="entry name" value="K_chnl_volt-dep_KCNQ2"/>
</dbReference>
<proteinExistence type="predicted"/>
<keyword evidence="24" id="KW-1185">Reference proteome</keyword>
<dbReference type="Pfam" id="PF03520">
    <property type="entry name" value="KCNQ_channel"/>
    <property type="match status" value="1"/>
</dbReference>
<evidence type="ECO:0000256" key="18">
    <source>
        <dbReference type="ARBA" id="ARBA00044691"/>
    </source>
</evidence>
<comment type="catalytic activity">
    <reaction evidence="16">
        <text>Na(+)(in) = Na(+)(out)</text>
        <dbReference type="Rhea" id="RHEA:34963"/>
        <dbReference type="ChEBI" id="CHEBI:29101"/>
    </reaction>
</comment>
<dbReference type="Bgee" id="ENSELUG00000003819">
    <property type="expression patterns" value="Expressed in brain and 2 other cell types or tissues"/>
</dbReference>
<keyword evidence="13 20" id="KW-0472">Membrane</keyword>
<keyword evidence="12" id="KW-0406">Ion transport</keyword>
<keyword evidence="5" id="KW-0597">Phosphoprotein</keyword>
<evidence type="ECO:0000256" key="5">
    <source>
        <dbReference type="ARBA" id="ARBA00022553"/>
    </source>
</evidence>
<feature type="region of interest" description="Disordered" evidence="19">
    <location>
        <begin position="636"/>
        <end position="764"/>
    </location>
</feature>
<dbReference type="FunFam" id="1.10.287.70:FF:000016">
    <property type="entry name" value="Putative potassium voltage-gated channel subfamily KQT member 2"/>
    <property type="match status" value="1"/>
</dbReference>
<feature type="compositionally biased region" description="Basic and acidic residues" evidence="19">
    <location>
        <begin position="545"/>
        <end position="556"/>
    </location>
</feature>
<evidence type="ECO:0000256" key="4">
    <source>
        <dbReference type="ARBA" id="ARBA00022538"/>
    </source>
</evidence>
<dbReference type="InterPro" id="IPR020969">
    <property type="entry name" value="Ankyrin-G_BS"/>
</dbReference>
<dbReference type="InterPro" id="IPR003937">
    <property type="entry name" value="K_chnl_volt-dep_KCNQ"/>
</dbReference>
<feature type="transmembrane region" description="Helical" evidence="20">
    <location>
        <begin position="93"/>
        <end position="113"/>
    </location>
</feature>
<keyword evidence="3" id="KW-1003">Cell membrane</keyword>
<keyword evidence="7" id="KW-0631">Potassium channel</keyword>
<comment type="catalytic activity">
    <reaction evidence="15">
        <text>K(+)(in) = K(+)(out)</text>
        <dbReference type="Rhea" id="RHEA:29463"/>
        <dbReference type="ChEBI" id="CHEBI:29103"/>
    </reaction>
</comment>
<keyword evidence="2" id="KW-0813">Transport</keyword>
<evidence type="ECO:0000256" key="19">
    <source>
        <dbReference type="SAM" id="MobiDB-lite"/>
    </source>
</evidence>
<evidence type="ECO:0000256" key="11">
    <source>
        <dbReference type="ARBA" id="ARBA00022989"/>
    </source>
</evidence>
<evidence type="ECO:0000256" key="6">
    <source>
        <dbReference type="ARBA" id="ARBA00022692"/>
    </source>
</evidence>
<evidence type="ECO:0000313" key="23">
    <source>
        <dbReference type="Ensembl" id="ENSELUP00000065998.2"/>
    </source>
</evidence>
<keyword evidence="4" id="KW-0633">Potassium transport</keyword>
<dbReference type="PRINTS" id="PR00169">
    <property type="entry name" value="KCHANNEL"/>
</dbReference>
<evidence type="ECO:0000256" key="12">
    <source>
        <dbReference type="ARBA" id="ARBA00023065"/>
    </source>
</evidence>
<evidence type="ECO:0000256" key="16">
    <source>
        <dbReference type="ARBA" id="ARBA00036239"/>
    </source>
</evidence>
<dbReference type="Pfam" id="PF16642">
    <property type="entry name" value="KCNQ2_u3"/>
    <property type="match status" value="1"/>
</dbReference>
<evidence type="ECO:0000259" key="21">
    <source>
        <dbReference type="Pfam" id="PF00520"/>
    </source>
</evidence>
<feature type="transmembrane region" description="Helical" evidence="20">
    <location>
        <begin position="168"/>
        <end position="185"/>
    </location>
</feature>
<organism evidence="23 24">
    <name type="scientific">Esox lucius</name>
    <name type="common">Northern pike</name>
    <dbReference type="NCBI Taxonomy" id="8010"/>
    <lineage>
        <taxon>Eukaryota</taxon>
        <taxon>Metazoa</taxon>
        <taxon>Chordata</taxon>
        <taxon>Craniata</taxon>
        <taxon>Vertebrata</taxon>
        <taxon>Euteleostomi</taxon>
        <taxon>Actinopterygii</taxon>
        <taxon>Neopterygii</taxon>
        <taxon>Teleostei</taxon>
        <taxon>Protacanthopterygii</taxon>
        <taxon>Esociformes</taxon>
        <taxon>Esocidae</taxon>
        <taxon>Esox</taxon>
    </lineage>
</organism>
<dbReference type="Pfam" id="PF00520">
    <property type="entry name" value="Ion_trans"/>
    <property type="match status" value="1"/>
</dbReference>
<feature type="domain" description="Potassium channel voltage dependent KCNQ C-terminal" evidence="22">
    <location>
        <begin position="431"/>
        <end position="595"/>
    </location>
</feature>
<dbReference type="PANTHER" id="PTHR47735:SF4">
    <property type="entry name" value="POTASSIUM VOLTAGE-GATED CHANNEL SUBFAMILY KQT MEMBER 2"/>
    <property type="match status" value="1"/>
</dbReference>
<keyword evidence="10" id="KW-0630">Potassium</keyword>
<dbReference type="InterPro" id="IPR005821">
    <property type="entry name" value="Ion_trans_dom"/>
</dbReference>
<accession>A0A6Q2YK87</accession>
<evidence type="ECO:0000256" key="17">
    <source>
        <dbReference type="ARBA" id="ARBA00044657"/>
    </source>
</evidence>
<evidence type="ECO:0000256" key="7">
    <source>
        <dbReference type="ARBA" id="ARBA00022826"/>
    </source>
</evidence>
<dbReference type="AlphaFoldDB" id="A0A6Q2YK87"/>
<evidence type="ECO:0000256" key="9">
    <source>
        <dbReference type="ARBA" id="ARBA00022882"/>
    </source>
</evidence>
<feature type="transmembrane region" description="Helical" evidence="20">
    <location>
        <begin position="292"/>
        <end position="318"/>
    </location>
</feature>
<dbReference type="Gene3D" id="6.10.140.1910">
    <property type="match status" value="2"/>
</dbReference>
<evidence type="ECO:0000256" key="15">
    <source>
        <dbReference type="ARBA" id="ARBA00034430"/>
    </source>
</evidence>
<feature type="transmembrane region" description="Helical" evidence="20">
    <location>
        <begin position="231"/>
        <end position="251"/>
    </location>
</feature>
<evidence type="ECO:0000256" key="14">
    <source>
        <dbReference type="ARBA" id="ARBA00023303"/>
    </source>
</evidence>
<dbReference type="PRINTS" id="PR01461">
    <property type="entry name" value="KCNQ2CHANNEL"/>
</dbReference>
<keyword evidence="8" id="KW-0832">Ubl conjugation</keyword>
<evidence type="ECO:0000259" key="22">
    <source>
        <dbReference type="Pfam" id="PF03520"/>
    </source>
</evidence>
<reference evidence="23" key="4">
    <citation type="submission" date="2025-09" db="UniProtKB">
        <authorList>
            <consortium name="Ensembl"/>
        </authorList>
    </citation>
    <scope>IDENTIFICATION</scope>
</reference>
<evidence type="ECO:0000313" key="24">
    <source>
        <dbReference type="Proteomes" id="UP000265140"/>
    </source>
</evidence>
<feature type="region of interest" description="Disordered" evidence="19">
    <location>
        <begin position="541"/>
        <end position="566"/>
    </location>
</feature>
<evidence type="ECO:0000256" key="20">
    <source>
        <dbReference type="SAM" id="Phobius"/>
    </source>
</evidence>
<dbReference type="GO" id="GO:0005249">
    <property type="term" value="F:voltage-gated potassium channel activity"/>
    <property type="evidence" value="ECO:0007669"/>
    <property type="project" value="InterPro"/>
</dbReference>
<reference evidence="24" key="1">
    <citation type="journal article" date="2014" name="PLoS ONE">
        <title>The genome and linkage map of the northern pike (Esox lucius): conserved synteny revealed between the salmonid sister group and the Neoteleostei.</title>
        <authorList>
            <person name="Rondeau E.B."/>
            <person name="Minkley D.R."/>
            <person name="Leong J.S."/>
            <person name="Messmer A.M."/>
            <person name="Jantzen J.R."/>
            <person name="von Schalburg K.R."/>
            <person name="Lemon C."/>
            <person name="Bird N.H."/>
            <person name="Koop B.F."/>
        </authorList>
    </citation>
    <scope>NUCLEOTIDE SEQUENCE</scope>
</reference>
<feature type="transmembrane region" description="Helical" evidence="20">
    <location>
        <begin position="125"/>
        <end position="147"/>
    </location>
</feature>
<dbReference type="SUPFAM" id="SSF81324">
    <property type="entry name" value="Voltage-gated potassium channels"/>
    <property type="match status" value="1"/>
</dbReference>
<keyword evidence="11 20" id="KW-1133">Transmembrane helix</keyword>
<name>A0A6Q2YK87_ESOLU</name>
<evidence type="ECO:0000256" key="13">
    <source>
        <dbReference type="ARBA" id="ARBA00023136"/>
    </source>
</evidence>
<protein>
    <recommendedName>
        <fullName evidence="25">Potassium voltage-gated channel, KQT-like subfamily, member 2a</fullName>
    </recommendedName>
</protein>
<sequence length="852" mass="93990">MVHKNVNGGVCPTQAGEKKNKVGFVGLDPGAPESSRDGVQLIAGSENTKRTSILCRRRSSAVRGGRTPKKNPSYRKLQNFLYNALERPRGWAFIYHAYVFLLVFSCLILSVFATINEFKDSSETALYILEIVTIVVFGVEYIVRIWAAGCCCRYRGWRGRLKFARKPFCVIDIMVLIASVSVLAAGSQGNVFATSAIRSLRFLQILRMLRMDRRGGTWKLLGSVVYAHSKELITAWYIGFLCLILASFLVYSVEKDNNEMFETYADALWWGLITLTTIGYGDKFPKTWNGRLLAATFSMIGVAFFALPAGILGSGFALKVQEQHRQKHFEKRRQPAAGLIQNAWRFYATNLARTDLLSTWDFYEENVSLPMYRLIPPLNQLDLLRNLKAKSFSSRKPSLKDKAYPSPSKAAGARGKALSPGPEDGAEGVPSWSFTDRAQGAMHAFRARGSTARQNSDEACLPGEDIGDDKSCHCEFLQDLSPGLKVTIRAIIIMRFLVSKRRFKESLRPYDVMDVIEQYSAGHLDMLSRIKQLQSRVDQIVGKGPPEKGAKSVGDGEKEDDDPSMMGRLVKVEKRVGSMDRKLDFLVNMYVQRMGIPRSETEAFFNSKEVYPAPPYVSPEESKEEKENCSAAEILRSTGSSEKKKSSPEQRSLGTPSGSRSRPCTSWEHQLQHPLSQPAWNSSVANTPSPVGGGSGEHSPSLFRLPPPPPPIHERSASVTGEGSSREGSFQGRKRNRRQRRQLDVAPPPAADSDTSLSIPSVDHEELERSFSGFSISQAKEDFFGASFFSGVAGAVADTGAGASLCARVRPFIAEGESDTDSDLYTPGAPSPLSFSGEGAGGYGDRVWPPLK</sequence>
<feature type="region of interest" description="Disordered" evidence="19">
    <location>
        <begin position="394"/>
        <end position="432"/>
    </location>
</feature>
<dbReference type="Gene3D" id="1.10.287.70">
    <property type="match status" value="1"/>
</dbReference>
<comment type="subcellular location">
    <subcellularLocation>
        <location evidence="1">Cell membrane</location>
        <topology evidence="1">Multi-pass membrane protein</topology>
    </subcellularLocation>
</comment>
<comment type="catalytic activity">
    <reaction evidence="18">
        <text>Cs(+)(in) = Cs(+)(out)</text>
        <dbReference type="Rhea" id="RHEA:78555"/>
        <dbReference type="ChEBI" id="CHEBI:49547"/>
    </reaction>
</comment>
<reference evidence="23" key="3">
    <citation type="submission" date="2025-08" db="UniProtKB">
        <authorList>
            <consortium name="Ensembl"/>
        </authorList>
    </citation>
    <scope>IDENTIFICATION</scope>
</reference>
<dbReference type="Gene3D" id="1.20.120.350">
    <property type="entry name" value="Voltage-gated potassium channels. Chain C"/>
    <property type="match status" value="1"/>
</dbReference>
<dbReference type="Ensembl" id="ENSELUT00000048220.2">
    <property type="protein sequence ID" value="ENSELUP00000065998.2"/>
    <property type="gene ID" value="ENSELUG00000003819.3"/>
</dbReference>
<dbReference type="InterPro" id="IPR013821">
    <property type="entry name" value="K_chnl_volt-dep_KCNQ_C"/>
</dbReference>
<dbReference type="PANTHER" id="PTHR47735">
    <property type="entry name" value="POTASSIUM VOLTAGE-GATED CHANNEL SUBFAMILY KQT MEMBER 4"/>
    <property type="match status" value="1"/>
</dbReference>
<evidence type="ECO:0000256" key="1">
    <source>
        <dbReference type="ARBA" id="ARBA00004651"/>
    </source>
</evidence>
<dbReference type="InterPro" id="IPR027359">
    <property type="entry name" value="Volt_channel_dom_sf"/>
</dbReference>
<comment type="catalytic activity">
    <reaction evidence="17">
        <text>Rb(+)(in) = Rb(+)(out)</text>
        <dbReference type="Rhea" id="RHEA:78547"/>
        <dbReference type="ChEBI" id="CHEBI:49847"/>
    </reaction>
</comment>
<evidence type="ECO:0000256" key="3">
    <source>
        <dbReference type="ARBA" id="ARBA00022475"/>
    </source>
</evidence>
<reference evidence="23" key="2">
    <citation type="submission" date="2020-02" db="EMBL/GenBank/DDBJ databases">
        <title>Esox lucius (northern pike) genome, fEsoLuc1, primary haplotype.</title>
        <authorList>
            <person name="Myers G."/>
            <person name="Karagic N."/>
            <person name="Meyer A."/>
            <person name="Pippel M."/>
            <person name="Reichard M."/>
            <person name="Winkler S."/>
            <person name="Tracey A."/>
            <person name="Sims Y."/>
            <person name="Howe K."/>
            <person name="Rhie A."/>
            <person name="Formenti G."/>
            <person name="Durbin R."/>
            <person name="Fedrigo O."/>
            <person name="Jarvis E.D."/>
        </authorList>
    </citation>
    <scope>NUCLEOTIDE SEQUENCE [LARGE SCALE GENOMIC DNA]</scope>
</reference>
<feature type="compositionally biased region" description="Polar residues" evidence="19">
    <location>
        <begin position="649"/>
        <end position="689"/>
    </location>
</feature>
<evidence type="ECO:0000256" key="8">
    <source>
        <dbReference type="ARBA" id="ARBA00022843"/>
    </source>
</evidence>
<dbReference type="GO" id="GO:0008076">
    <property type="term" value="C:voltage-gated potassium channel complex"/>
    <property type="evidence" value="ECO:0007669"/>
    <property type="project" value="UniProtKB-ARBA"/>
</dbReference>
<feature type="region of interest" description="Disordered" evidence="19">
    <location>
        <begin position="817"/>
        <end position="852"/>
    </location>
</feature>
<evidence type="ECO:0000256" key="10">
    <source>
        <dbReference type="ARBA" id="ARBA00022958"/>
    </source>
</evidence>